<gene>
    <name evidence="1" type="ORF">G5I_01693</name>
</gene>
<name>F4W8B2_ACREC</name>
<organism evidence="2">
    <name type="scientific">Acromyrmex echinatior</name>
    <name type="common">Panamanian leafcutter ant</name>
    <name type="synonym">Acromyrmex octospinosus echinatior</name>
    <dbReference type="NCBI Taxonomy" id="103372"/>
    <lineage>
        <taxon>Eukaryota</taxon>
        <taxon>Metazoa</taxon>
        <taxon>Ecdysozoa</taxon>
        <taxon>Arthropoda</taxon>
        <taxon>Hexapoda</taxon>
        <taxon>Insecta</taxon>
        <taxon>Pterygota</taxon>
        <taxon>Neoptera</taxon>
        <taxon>Endopterygota</taxon>
        <taxon>Hymenoptera</taxon>
        <taxon>Apocrita</taxon>
        <taxon>Aculeata</taxon>
        <taxon>Formicoidea</taxon>
        <taxon>Formicidae</taxon>
        <taxon>Myrmicinae</taxon>
        <taxon>Acromyrmex</taxon>
    </lineage>
</organism>
<dbReference type="Proteomes" id="UP000007755">
    <property type="component" value="Unassembled WGS sequence"/>
</dbReference>
<accession>F4W8B2</accession>
<proteinExistence type="predicted"/>
<dbReference type="AlphaFoldDB" id="F4W8B2"/>
<keyword evidence="2" id="KW-1185">Reference proteome</keyword>
<evidence type="ECO:0000313" key="1">
    <source>
        <dbReference type="EMBL" id="EGI69403.1"/>
    </source>
</evidence>
<dbReference type="InParanoid" id="F4W8B2"/>
<reference evidence="1" key="1">
    <citation type="submission" date="2011-02" db="EMBL/GenBank/DDBJ databases">
        <title>The genome of the leaf-cutting ant Acromyrmex echinatior suggests key adaptations to social evolution and fungus farming.</title>
        <authorList>
            <person name="Nygaard S."/>
            <person name="Zhang G."/>
        </authorList>
    </citation>
    <scope>NUCLEOTIDE SEQUENCE</scope>
</reference>
<protein>
    <submittedName>
        <fullName evidence="1">Uncharacterized protein</fullName>
    </submittedName>
</protein>
<dbReference type="EMBL" id="GL887908">
    <property type="protein sequence ID" value="EGI69403.1"/>
    <property type="molecule type" value="Genomic_DNA"/>
</dbReference>
<sequence>MDDINVQSLFFALPKTRNERIIRGIIKFFSIPDLLRKLKLSRDPFEYVTKDRLLQTIMDLGQELESVQQDPVQQEALEYFRDKIITTGPGAQPIELKTYAHDFNMDVDLYDYDNLHAIGFDHMAYATRGSYLKALFEHLVNVSEVPNDVKEQITSLIPAVKLTVQEKKASI</sequence>
<evidence type="ECO:0000313" key="2">
    <source>
        <dbReference type="Proteomes" id="UP000007755"/>
    </source>
</evidence>